<sequence length="168" mass="18819">MKKQFPLLALAVLLVAPAFAEGFYAGADLGRSKLSFLDKRGMEQDTHVNGYTLFGGYRFNENLALEGSYRNQADVIFDYFDTRYEFSHFGLSVLAGLPLSPKFDVYGRLGYGRSKWEHGSKASGHQDEAIYGVGGRYAISQQFGVRAELSRLDKSEIDMLTVGVDYRF</sequence>
<feature type="domain" description="Outer membrane protein beta-barrel" evidence="4">
    <location>
        <begin position="7"/>
        <end position="168"/>
    </location>
</feature>
<evidence type="ECO:0000256" key="2">
    <source>
        <dbReference type="ARBA" id="ARBA00022729"/>
    </source>
</evidence>
<reference evidence="6" key="1">
    <citation type="submission" date="2019-07" db="EMBL/GenBank/DDBJ databases">
        <title>Chitinimonas sp. nov., isolated from Ny-Alesund, arctica soil.</title>
        <authorList>
            <person name="Xu Q."/>
            <person name="Peng F."/>
        </authorList>
    </citation>
    <scope>NUCLEOTIDE SEQUENCE [LARGE SCALE GENOMIC DNA]</scope>
    <source>
        <strain evidence="6">R3-44</strain>
    </source>
</reference>
<gene>
    <name evidence="5" type="ORF">FNU76_01595</name>
</gene>
<keyword evidence="2 3" id="KW-0732">Signal</keyword>
<evidence type="ECO:0000256" key="1">
    <source>
        <dbReference type="ARBA" id="ARBA00004442"/>
    </source>
</evidence>
<comment type="subcellular location">
    <subcellularLocation>
        <location evidence="1">Cell outer membrane</location>
    </subcellularLocation>
</comment>
<feature type="signal peptide" evidence="3">
    <location>
        <begin position="1"/>
        <end position="20"/>
    </location>
</feature>
<dbReference type="KEGG" id="cari:FNU76_01595"/>
<name>A0A516SAH5_9NEIS</name>
<feature type="chain" id="PRO_5028432542" evidence="3">
    <location>
        <begin position="21"/>
        <end position="168"/>
    </location>
</feature>
<proteinExistence type="predicted"/>
<accession>A0A516SAH5</accession>
<dbReference type="InterPro" id="IPR011250">
    <property type="entry name" value="OMP/PagP_B-barrel"/>
</dbReference>
<dbReference type="Gene3D" id="2.40.160.20">
    <property type="match status" value="1"/>
</dbReference>
<dbReference type="AlphaFoldDB" id="A0A516SAH5"/>
<dbReference type="Pfam" id="PF13505">
    <property type="entry name" value="OMP_b-brl"/>
    <property type="match status" value="1"/>
</dbReference>
<organism evidence="5 6">
    <name type="scientific">Chitinimonas arctica</name>
    <dbReference type="NCBI Taxonomy" id="2594795"/>
    <lineage>
        <taxon>Bacteria</taxon>
        <taxon>Pseudomonadati</taxon>
        <taxon>Pseudomonadota</taxon>
        <taxon>Betaproteobacteria</taxon>
        <taxon>Neisseriales</taxon>
        <taxon>Chitinibacteraceae</taxon>
        <taxon>Chitinimonas</taxon>
    </lineage>
</organism>
<dbReference type="Proteomes" id="UP000317550">
    <property type="component" value="Chromosome"/>
</dbReference>
<dbReference type="GO" id="GO:0009279">
    <property type="term" value="C:cell outer membrane"/>
    <property type="evidence" value="ECO:0007669"/>
    <property type="project" value="UniProtKB-SubCell"/>
</dbReference>
<evidence type="ECO:0000256" key="3">
    <source>
        <dbReference type="SAM" id="SignalP"/>
    </source>
</evidence>
<evidence type="ECO:0000313" key="6">
    <source>
        <dbReference type="Proteomes" id="UP000317550"/>
    </source>
</evidence>
<dbReference type="EMBL" id="CP041730">
    <property type="protein sequence ID" value="QDQ25154.1"/>
    <property type="molecule type" value="Genomic_DNA"/>
</dbReference>
<protein>
    <submittedName>
        <fullName evidence="5">Outer membrane beta-barrel protein</fullName>
    </submittedName>
</protein>
<evidence type="ECO:0000259" key="4">
    <source>
        <dbReference type="Pfam" id="PF13505"/>
    </source>
</evidence>
<dbReference type="SUPFAM" id="SSF56925">
    <property type="entry name" value="OMPA-like"/>
    <property type="match status" value="1"/>
</dbReference>
<dbReference type="OrthoDB" id="5360144at2"/>
<dbReference type="RefSeq" id="WP_143856079.1">
    <property type="nucleotide sequence ID" value="NZ_CP041730.1"/>
</dbReference>
<dbReference type="InterPro" id="IPR027385">
    <property type="entry name" value="Beta-barrel_OMP"/>
</dbReference>
<evidence type="ECO:0000313" key="5">
    <source>
        <dbReference type="EMBL" id="QDQ25154.1"/>
    </source>
</evidence>
<keyword evidence="6" id="KW-1185">Reference proteome</keyword>